<dbReference type="Gene3D" id="3.40.50.2020">
    <property type="match status" value="1"/>
</dbReference>
<dbReference type="PANTHER" id="PTHR47505">
    <property type="entry name" value="DNA UTILIZATION PROTEIN YHGH"/>
    <property type="match status" value="1"/>
</dbReference>
<organism evidence="3 4">
    <name type="scientific">Comamonas jiangduensis</name>
    <dbReference type="NCBI Taxonomy" id="1194168"/>
    <lineage>
        <taxon>Bacteria</taxon>
        <taxon>Pseudomonadati</taxon>
        <taxon>Pseudomonadota</taxon>
        <taxon>Betaproteobacteria</taxon>
        <taxon>Burkholderiales</taxon>
        <taxon>Comamonadaceae</taxon>
        <taxon>Comamonas</taxon>
    </lineage>
</organism>
<evidence type="ECO:0000259" key="2">
    <source>
        <dbReference type="Pfam" id="PF00156"/>
    </source>
</evidence>
<dbReference type="InterPro" id="IPR051910">
    <property type="entry name" value="ComF/GntX_DNA_util-trans"/>
</dbReference>
<comment type="similarity">
    <text evidence="1">Belongs to the ComF/GntX family.</text>
</comment>
<dbReference type="CDD" id="cd06223">
    <property type="entry name" value="PRTases_typeI"/>
    <property type="match status" value="1"/>
</dbReference>
<dbReference type="Pfam" id="PF00156">
    <property type="entry name" value="Pribosyltran"/>
    <property type="match status" value="1"/>
</dbReference>
<comment type="caution">
    <text evidence="3">The sequence shown here is derived from an EMBL/GenBank/DDBJ whole genome shotgun (WGS) entry which is preliminary data.</text>
</comment>
<dbReference type="RefSeq" id="WP_370892909.1">
    <property type="nucleotide sequence ID" value="NZ_JBGJLR010000014.1"/>
</dbReference>
<evidence type="ECO:0000313" key="3">
    <source>
        <dbReference type="EMBL" id="MEZ2740267.1"/>
    </source>
</evidence>
<dbReference type="PANTHER" id="PTHR47505:SF1">
    <property type="entry name" value="DNA UTILIZATION PROTEIN YHGH"/>
    <property type="match status" value="1"/>
</dbReference>
<dbReference type="InterPro" id="IPR029057">
    <property type="entry name" value="PRTase-like"/>
</dbReference>
<dbReference type="InterPro" id="IPR000836">
    <property type="entry name" value="PRTase_dom"/>
</dbReference>
<dbReference type="EMBL" id="JBGJLR010000014">
    <property type="protein sequence ID" value="MEZ2740267.1"/>
    <property type="molecule type" value="Genomic_DNA"/>
</dbReference>
<sequence length="241" mass="27362">MLPPWPTWLSPFSKDRLTLPSQCLACRAWPSADVLCAACQQRFFHPVFRCIGCAMALPGLSPERPRCGTCLQKPAIWQHAHAWMDYSYPCNTLIARWKFAQQPALAAHFARWMRQDPQVINLLETADVLIPIPLSPQRMRERGYNPAAQLARHLSPEQYLPHCLQRTRHTPAQSGLTRAQRLRNLRHAFAVADAQRHRITDRHVLLIDDVMTTGATFTAASRCLLQAGARQIDVLCMARTP</sequence>
<keyword evidence="4" id="KW-1185">Reference proteome</keyword>
<proteinExistence type="inferred from homology"/>
<dbReference type="Proteomes" id="UP001567350">
    <property type="component" value="Unassembled WGS sequence"/>
</dbReference>
<dbReference type="SUPFAM" id="SSF53271">
    <property type="entry name" value="PRTase-like"/>
    <property type="match status" value="1"/>
</dbReference>
<reference evidence="3 4" key="1">
    <citation type="submission" date="2024-08" db="EMBL/GenBank/DDBJ databases">
        <authorList>
            <person name="Feng Z."/>
            <person name="Ronholm J."/>
        </authorList>
    </citation>
    <scope>NUCLEOTIDE SEQUENCE [LARGE SCALE GENOMIC DNA]</scope>
    <source>
        <strain evidence="3 4">4-AB0-8</strain>
    </source>
</reference>
<accession>A0ABV4IEJ3</accession>
<evidence type="ECO:0000313" key="4">
    <source>
        <dbReference type="Proteomes" id="UP001567350"/>
    </source>
</evidence>
<evidence type="ECO:0000256" key="1">
    <source>
        <dbReference type="ARBA" id="ARBA00008007"/>
    </source>
</evidence>
<protein>
    <submittedName>
        <fullName evidence="3">ComF family protein</fullName>
    </submittedName>
</protein>
<name>A0ABV4IEJ3_9BURK</name>
<feature type="domain" description="Phosphoribosyltransferase" evidence="2">
    <location>
        <begin position="142"/>
        <end position="238"/>
    </location>
</feature>
<gene>
    <name evidence="3" type="ORF">ACBP88_12565</name>
</gene>